<sequence>MFTAYATVPQGYTVHSAATPMSFPAGEAHLQVAGSPQEIPLYLYLTGADANEYMSAAMWIDYAHQGGHKVRALIPYLPGARQDRGVPFGAKVYANLINAMNADEVVCFDPHSPVMPALVRNLRIVDSSAVIAQVLRNKAGAYAGVICPDAGAKERTARTAAALGLPLYSAEKHRDFATGRLSGFTCEELPAEGRFLVVDDICDGGGTFMGLAAATGLGPDRLDLWVSHGVFSGKASQLRQAYGSIYTTDSHPGAANPDVAASITPLISHLI</sequence>
<keyword evidence="2" id="KW-1185">Reference proteome</keyword>
<dbReference type="RefSeq" id="WP_152271918.1">
    <property type="nucleotide sequence ID" value="NZ_VTFX01000003.1"/>
</dbReference>
<dbReference type="CDD" id="cd06223">
    <property type="entry name" value="PRTases_typeI"/>
    <property type="match status" value="1"/>
</dbReference>
<dbReference type="GO" id="GO:0000287">
    <property type="term" value="F:magnesium ion binding"/>
    <property type="evidence" value="ECO:0007669"/>
    <property type="project" value="InterPro"/>
</dbReference>
<organism evidence="1 2">
    <name type="scientific">Arthrobacter yangruifuii</name>
    <dbReference type="NCBI Taxonomy" id="2606616"/>
    <lineage>
        <taxon>Bacteria</taxon>
        <taxon>Bacillati</taxon>
        <taxon>Actinomycetota</taxon>
        <taxon>Actinomycetes</taxon>
        <taxon>Micrococcales</taxon>
        <taxon>Micrococcaceae</taxon>
        <taxon>Arthrobacter</taxon>
    </lineage>
</organism>
<evidence type="ECO:0000313" key="1">
    <source>
        <dbReference type="EMBL" id="KAD3720546.1"/>
    </source>
</evidence>
<dbReference type="GO" id="GO:0002189">
    <property type="term" value="C:ribose phosphate diphosphokinase complex"/>
    <property type="evidence" value="ECO:0007669"/>
    <property type="project" value="TreeGrafter"/>
</dbReference>
<dbReference type="GO" id="GO:0006164">
    <property type="term" value="P:purine nucleotide biosynthetic process"/>
    <property type="evidence" value="ECO:0007669"/>
    <property type="project" value="TreeGrafter"/>
</dbReference>
<dbReference type="GO" id="GO:0006015">
    <property type="term" value="P:5-phosphoribose 1-diphosphate biosynthetic process"/>
    <property type="evidence" value="ECO:0007669"/>
    <property type="project" value="TreeGrafter"/>
</dbReference>
<dbReference type="GO" id="GO:0005737">
    <property type="term" value="C:cytoplasm"/>
    <property type="evidence" value="ECO:0007669"/>
    <property type="project" value="TreeGrafter"/>
</dbReference>
<gene>
    <name evidence="1" type="ORF">GD627_06965</name>
</gene>
<dbReference type="PANTHER" id="PTHR10210:SF41">
    <property type="entry name" value="RIBOSE-PHOSPHATE PYROPHOSPHOKINASE 1, CHLOROPLASTIC"/>
    <property type="match status" value="1"/>
</dbReference>
<dbReference type="EMBL" id="VTFX01000003">
    <property type="protein sequence ID" value="KAD3720546.1"/>
    <property type="molecule type" value="Genomic_DNA"/>
</dbReference>
<dbReference type="AlphaFoldDB" id="A0A5N6MQ10"/>
<protein>
    <submittedName>
        <fullName evidence="1">Ribose-phosphate pyrophosphokinase</fullName>
    </submittedName>
</protein>
<dbReference type="Gene3D" id="3.40.50.2020">
    <property type="match status" value="2"/>
</dbReference>
<dbReference type="SUPFAM" id="SSF53271">
    <property type="entry name" value="PRTase-like"/>
    <property type="match status" value="1"/>
</dbReference>
<keyword evidence="1" id="KW-0808">Transferase</keyword>
<evidence type="ECO:0000313" key="2">
    <source>
        <dbReference type="Proteomes" id="UP000326852"/>
    </source>
</evidence>
<name>A0A5N6MQ10_9MICC</name>
<dbReference type="InterPro" id="IPR029057">
    <property type="entry name" value="PRTase-like"/>
</dbReference>
<reference evidence="1 2" key="1">
    <citation type="submission" date="2019-08" db="EMBL/GenBank/DDBJ databases">
        <title>Arthrobacter sp. nov., isolated from plateau pika and Tibetan wild ass.</title>
        <authorList>
            <person name="Ge Y."/>
        </authorList>
    </citation>
    <scope>NUCLEOTIDE SEQUENCE [LARGE SCALE GENOMIC DNA]</scope>
    <source>
        <strain evidence="1 2">785</strain>
    </source>
</reference>
<dbReference type="InterPro" id="IPR000836">
    <property type="entry name" value="PRTase_dom"/>
</dbReference>
<accession>A0A5N6MQ10</accession>
<dbReference type="GO" id="GO:0016301">
    <property type="term" value="F:kinase activity"/>
    <property type="evidence" value="ECO:0007669"/>
    <property type="project" value="UniProtKB-KW"/>
</dbReference>
<dbReference type="PANTHER" id="PTHR10210">
    <property type="entry name" value="RIBOSE-PHOSPHATE DIPHOSPHOKINASE FAMILY MEMBER"/>
    <property type="match status" value="1"/>
</dbReference>
<dbReference type="InterPro" id="IPR005946">
    <property type="entry name" value="Rib-P_diPkinase"/>
</dbReference>
<keyword evidence="1" id="KW-0418">Kinase</keyword>
<comment type="caution">
    <text evidence="1">The sequence shown here is derived from an EMBL/GenBank/DDBJ whole genome shotgun (WGS) entry which is preliminary data.</text>
</comment>
<dbReference type="Proteomes" id="UP000326852">
    <property type="component" value="Unassembled WGS sequence"/>
</dbReference>
<dbReference type="GO" id="GO:0004749">
    <property type="term" value="F:ribose phosphate diphosphokinase activity"/>
    <property type="evidence" value="ECO:0007669"/>
    <property type="project" value="TreeGrafter"/>
</dbReference>
<proteinExistence type="predicted"/>